<comment type="caution">
    <text evidence="2">The sequence shown here is derived from an EMBL/GenBank/DDBJ whole genome shotgun (WGS) entry which is preliminary data.</text>
</comment>
<protein>
    <submittedName>
        <fullName evidence="2">Uncharacterized protein</fullName>
    </submittedName>
</protein>
<proteinExistence type="predicted"/>
<dbReference type="Proteomes" id="UP000717515">
    <property type="component" value="Unassembled WGS sequence"/>
</dbReference>
<organism evidence="2 3">
    <name type="scientific">Mortierella alpina</name>
    <name type="common">Oleaginous fungus</name>
    <name type="synonym">Mortierella renispora</name>
    <dbReference type="NCBI Taxonomy" id="64518"/>
    <lineage>
        <taxon>Eukaryota</taxon>
        <taxon>Fungi</taxon>
        <taxon>Fungi incertae sedis</taxon>
        <taxon>Mucoromycota</taxon>
        <taxon>Mortierellomycotina</taxon>
        <taxon>Mortierellomycetes</taxon>
        <taxon>Mortierellales</taxon>
        <taxon>Mortierellaceae</taxon>
        <taxon>Mortierella</taxon>
    </lineage>
</organism>
<accession>A0A9P7ZWE4</accession>
<dbReference type="EMBL" id="JAIFTL010000449">
    <property type="protein sequence ID" value="KAG9319457.1"/>
    <property type="molecule type" value="Genomic_DNA"/>
</dbReference>
<evidence type="ECO:0000313" key="3">
    <source>
        <dbReference type="Proteomes" id="UP000717515"/>
    </source>
</evidence>
<reference evidence="2" key="1">
    <citation type="submission" date="2021-07" db="EMBL/GenBank/DDBJ databases">
        <title>Draft genome of Mortierella alpina, strain LL118, isolated from an aspen leaf litter sample.</title>
        <authorList>
            <person name="Yang S."/>
            <person name="Vinatzer B.A."/>
        </authorList>
    </citation>
    <scope>NUCLEOTIDE SEQUENCE</scope>
    <source>
        <strain evidence="2">LL118</strain>
    </source>
</reference>
<evidence type="ECO:0000313" key="2">
    <source>
        <dbReference type="EMBL" id="KAG9319457.1"/>
    </source>
</evidence>
<dbReference type="AlphaFoldDB" id="A0A9P7ZWE4"/>
<gene>
    <name evidence="2" type="ORF">KVV02_006684</name>
</gene>
<sequence>MPDANNYGLQSSQFMVIVEEELEDEQDEKEWNPPVWTNPWTSPGREKLHLIEDEFTEKECSVIQQLVHCFRPFTPKRRPKSDDAPSGSRSTQESTACLATSSGILEVLCSLEENSIDIVHQGGMRLNTVQGSGIDKDVIFGSFFDIEKTPLLTTHILDMIIYEDLCIICHIGKVILHGPQRAGYPVRSSYEASGNRNKGRGGRNWHQELMKIGFNKAEIEARSEEATAMCTSLESAVNEARKRLSNKVAKEGAKSSAKARKEDLESDTAVAPWTHHHVEDTAEKLNIQQLIADNNKNNKRKVIFAGTDYGLVTMSETSALTLSEVHSHMNRYQVLYDHDKTENQDEQETLATMTSPSPTFKVTTARINHATFSRRAGRRRELRLRHPMNKE</sequence>
<name>A0A9P7ZWE4_MORAP</name>
<feature type="region of interest" description="Disordered" evidence="1">
    <location>
        <begin position="247"/>
        <end position="267"/>
    </location>
</feature>
<evidence type="ECO:0000256" key="1">
    <source>
        <dbReference type="SAM" id="MobiDB-lite"/>
    </source>
</evidence>
<feature type="compositionally biased region" description="Basic and acidic residues" evidence="1">
    <location>
        <begin position="248"/>
        <end position="263"/>
    </location>
</feature>